<keyword evidence="3" id="KW-0175">Coiled coil</keyword>
<protein>
    <recommendedName>
        <fullName evidence="7">Calcineurin-binding protein cabin-1</fullName>
    </recommendedName>
</protein>
<feature type="region of interest" description="Disordered" evidence="4">
    <location>
        <begin position="1874"/>
        <end position="1976"/>
    </location>
</feature>
<dbReference type="InterPro" id="IPR033053">
    <property type="entry name" value="Hir3/CABIN1"/>
</dbReference>
<feature type="compositionally biased region" description="Polar residues" evidence="4">
    <location>
        <begin position="1742"/>
        <end position="1751"/>
    </location>
</feature>
<evidence type="ECO:0000256" key="4">
    <source>
        <dbReference type="SAM" id="MobiDB-lite"/>
    </source>
</evidence>
<feature type="region of interest" description="Disordered" evidence="4">
    <location>
        <begin position="457"/>
        <end position="520"/>
    </location>
</feature>
<evidence type="ECO:0000313" key="6">
    <source>
        <dbReference type="Proteomes" id="UP001177023"/>
    </source>
</evidence>
<gene>
    <name evidence="5" type="ORF">MSPICULIGERA_LOCUS25350</name>
</gene>
<feature type="compositionally biased region" description="Low complexity" evidence="4">
    <location>
        <begin position="2007"/>
        <end position="2027"/>
    </location>
</feature>
<dbReference type="EMBL" id="CATQJA010002710">
    <property type="protein sequence ID" value="CAJ0587379.1"/>
    <property type="molecule type" value="Genomic_DNA"/>
</dbReference>
<feature type="compositionally biased region" description="Basic residues" evidence="4">
    <location>
        <begin position="483"/>
        <end position="492"/>
    </location>
</feature>
<dbReference type="Proteomes" id="UP001177023">
    <property type="component" value="Unassembled WGS sequence"/>
</dbReference>
<sequence length="2096" mass="235227">MEDVRPSTSEIAKPMLDARISISDLDNDEDKENSGSQDGEKRIQNIANEPADKENGPGDQPSSSGEEDEEMEVDKNDAAEEDLEDEDGSEEDDEDSDQNDEEGEDEEQEDEDEEDEDEEDEDEEEEDDEPQILINPVDLGSVWGVETPEEQAKRGRAEAEEANCLKLFAKAEAFFKAGRRKTARHCYRKCLKYPQIVAYTDPSHNWERDRELFRDGIAPKTLHVYMEIVRKMVHLDPARALDYNLALLKIVPLDGRRWFSVGMQRIEIGDLELAREAFEKTSSREGIDALLSTDFLLGNYGSCLEMCEELREHDPRHKKARFIQRKILQADPAMRERFEISDLSPSESDEESFLEMEQRLENLRAKLRLSDAKASTSHEESLHPELIQLDVDEDMTLSGVLTLFCDLFDRIEDRSSLSTQKILLRPWWPCTLKGDVLDVVESILDTIECLDDAVEEVENRQDQATPHTSPKKPEYASPLKMMRQQRIRRQKRPRDANSDGEEAAEKSGEEEEEESEEDPEMFPSAVGFYWGHFRPLRRTLQRRHSRTPTPHELRPFEDDRLLEKIRLRLSADPAGHTIFEYLAKSLRCLTEICPDEGFIDKDNRVVWIQCYRRFTAMSSTFDGEEWLPIHVLFFELGEPEAERYCVTYDLSNNAWRDPTLAFRFAWQTAKFGSEQERLKKLADLEQHLPSDLYIGTADRGFHLSDVVATKEAVERTNRCNSLQSLKQAGEHEKIVSVISKDVDFSHLELDDIFYLSEMWMESLRTLHQDEEAVHLATRIFALHRSVEPLLSSKLRELVFDLETIEWDHVSVDTKAALGYELSKLIECKEIVGWWPLWKLMYTIARAIEGPVTVPIVSKMLENGAGMDEVPSNALSVLVKAHEKLGDNQCCSQNKGEFLGFYMNELWSALSVPGIRELLLDDRNKWMRTNVHQETAQLLHCAFGRYTKKRKNLDEHGQPPKWEDKAKADILEAAIGLALPYPLPDYDDAEKLGHDVIDLITQRFPELMSISEEQRDVVTNFDAWLKVAELSETQPMIERSPFMSSIYYTLGLHHYKLNDDDHNDQAAKWMTLFLTSSGHTAHPHVIHGAWSVLAHTLVAQLFRLDDRAKLENWRYMLLPWRLAKKAKNEDGTTPFLHALSLYQLASRFGRLARSVSETKSTDTRRNCLRDVVQIREEAVLALEQATDLPSHQRDTFLWVAFLLQAKLAWKTDRQNNLPKVLDSIYESACALQLSGSHYPAKISIKHQRNIEPVEVHYHMHSFVWKYLKGKVYTRENLIHCLAYLRAIQNHGVCRGSTPTLFAVGVDLQLLVHGMIDKVGAQEESTDVIGSVVDGMLSTVELTHELWNLCWSGFEVCTERFAHLKANYRLAEMSLERGNRSVAENRIFNGVFKRPTGNKEVNFLETATDISDKEISRSGSFCYHVARAVKLSFRISEASCDHVRIVATCKALLKLTAVDEDSECLTRRDQQRLLARGWLSLRKAFDKLIDDPTSRPSWSKSMRLSVAGLCDALDGVVSKSKAKVVPWMYNRVMDLIKEEFGSIEAYLRDTVNRAAAQREKEKRQALAKAARRARAAYPASYAPPTKRVAYEDQVMLLAEAHLNGFQPSSGSQPSTSSSASASTSATLLADATATSSSALLAMCDKTIQAKQQPSTSAAKPLPVRAISAAVKPPSRPRTPIGSGNVELPWKIDDFNPRPSTEEWAKLQQARAIGTPLDLALKVWAENFGPESPQVPPKAKPPVRESSTTQPVSKSANPSATNGSTSSAAAGGSRAPPTSSINKPIVPQTQTSKPKPASAPTGKSATDKPRINSKLIEQAESFFFNSENFLKLQQDHPKEAAGVRLFLTSEMYKMKSPETKFAALQQASAKIAERLAGGASTSTKTTSSSSASTANGSTFRATTSTTQGNGQASGIFARNSGASTSTAQATPPNPTKPKIQKPKVQQAVTPMAGRPPFKKPPGRAPLPPGMQPAGSSSTAAFQQFVDTPSTSDRERYLQTISRMIPASINRPSTSTTSPAARPTAPAPQRANSTPQNALGQKRTVQQMSAGAQSLYQIPNASNMTPEQLSAFLRQMCTSATPSTVVKKPRVDNPEVIDVE</sequence>
<feature type="coiled-coil region" evidence="3">
    <location>
        <begin position="346"/>
        <end position="373"/>
    </location>
</feature>
<evidence type="ECO:0000256" key="1">
    <source>
        <dbReference type="ARBA" id="ARBA00004123"/>
    </source>
</evidence>
<feature type="compositionally biased region" description="Acidic residues" evidence="4">
    <location>
        <begin position="79"/>
        <end position="130"/>
    </location>
</feature>
<comment type="caution">
    <text evidence="5">The sequence shown here is derived from an EMBL/GenBank/DDBJ whole genome shotgun (WGS) entry which is preliminary data.</text>
</comment>
<comment type="subcellular location">
    <subcellularLocation>
        <location evidence="1">Nucleus</location>
    </subcellularLocation>
</comment>
<dbReference type="Gene3D" id="1.25.40.10">
    <property type="entry name" value="Tetratricopeptide repeat domain"/>
    <property type="match status" value="1"/>
</dbReference>
<evidence type="ECO:0000256" key="2">
    <source>
        <dbReference type="ARBA" id="ARBA00023242"/>
    </source>
</evidence>
<dbReference type="GO" id="GO:0005634">
    <property type="term" value="C:nucleus"/>
    <property type="evidence" value="ECO:0007669"/>
    <property type="project" value="UniProtKB-SubCell"/>
</dbReference>
<name>A0AA36DGT1_9BILA</name>
<feature type="compositionally biased region" description="Basic and acidic residues" evidence="4">
    <location>
        <begin position="493"/>
        <end position="507"/>
    </location>
</feature>
<feature type="region of interest" description="Disordered" evidence="4">
    <location>
        <begin position="1725"/>
        <end position="1807"/>
    </location>
</feature>
<feature type="compositionally biased region" description="Low complexity" evidence="4">
    <location>
        <begin position="1874"/>
        <end position="1895"/>
    </location>
</feature>
<reference evidence="5" key="1">
    <citation type="submission" date="2023-06" db="EMBL/GenBank/DDBJ databases">
        <authorList>
            <person name="Delattre M."/>
        </authorList>
    </citation>
    <scope>NUCLEOTIDE SEQUENCE</scope>
    <source>
        <strain evidence="5">AF72</strain>
    </source>
</reference>
<dbReference type="SUPFAM" id="SSF48452">
    <property type="entry name" value="TPR-like"/>
    <property type="match status" value="1"/>
</dbReference>
<evidence type="ECO:0000256" key="3">
    <source>
        <dbReference type="SAM" id="Coils"/>
    </source>
</evidence>
<dbReference type="GO" id="GO:0006325">
    <property type="term" value="P:chromatin organization"/>
    <property type="evidence" value="ECO:0007669"/>
    <property type="project" value="InterPro"/>
</dbReference>
<proteinExistence type="predicted"/>
<dbReference type="PANTHER" id="PTHR15502:SF7">
    <property type="entry name" value="CALCINEURIN-BINDING PROTEIN CABIN-1"/>
    <property type="match status" value="1"/>
</dbReference>
<keyword evidence="6" id="KW-1185">Reference proteome</keyword>
<evidence type="ECO:0008006" key="7">
    <source>
        <dbReference type="Google" id="ProtNLM"/>
    </source>
</evidence>
<keyword evidence="2" id="KW-0539">Nucleus</keyword>
<feature type="compositionally biased region" description="Polar residues" evidence="4">
    <location>
        <begin position="1896"/>
        <end position="1909"/>
    </location>
</feature>
<evidence type="ECO:0000313" key="5">
    <source>
        <dbReference type="EMBL" id="CAJ0587379.1"/>
    </source>
</evidence>
<feature type="region of interest" description="Disordered" evidence="4">
    <location>
        <begin position="2004"/>
        <end position="2036"/>
    </location>
</feature>
<feature type="compositionally biased region" description="Polar residues" evidence="4">
    <location>
        <begin position="1"/>
        <end position="10"/>
    </location>
</feature>
<dbReference type="PANTHER" id="PTHR15502">
    <property type="entry name" value="CALCINEURIN-BINDING PROTEIN CABIN 1-RELATED"/>
    <property type="match status" value="1"/>
</dbReference>
<dbReference type="InterPro" id="IPR011990">
    <property type="entry name" value="TPR-like_helical_dom_sf"/>
</dbReference>
<accession>A0AA36DGT1</accession>
<organism evidence="5 6">
    <name type="scientific">Mesorhabditis spiculigera</name>
    <dbReference type="NCBI Taxonomy" id="96644"/>
    <lineage>
        <taxon>Eukaryota</taxon>
        <taxon>Metazoa</taxon>
        <taxon>Ecdysozoa</taxon>
        <taxon>Nematoda</taxon>
        <taxon>Chromadorea</taxon>
        <taxon>Rhabditida</taxon>
        <taxon>Rhabditina</taxon>
        <taxon>Rhabditomorpha</taxon>
        <taxon>Rhabditoidea</taxon>
        <taxon>Rhabditidae</taxon>
        <taxon>Mesorhabditinae</taxon>
        <taxon>Mesorhabditis</taxon>
    </lineage>
</organism>
<feature type="non-terminal residue" evidence="5">
    <location>
        <position position="1"/>
    </location>
</feature>
<feature type="compositionally biased region" description="Acidic residues" evidence="4">
    <location>
        <begin position="508"/>
        <end position="520"/>
    </location>
</feature>
<dbReference type="GO" id="GO:0031491">
    <property type="term" value="F:nucleosome binding"/>
    <property type="evidence" value="ECO:0007669"/>
    <property type="project" value="TreeGrafter"/>
</dbReference>
<feature type="region of interest" description="Disordered" evidence="4">
    <location>
        <begin position="1"/>
        <end position="138"/>
    </location>
</feature>
<feature type="compositionally biased region" description="Polar residues" evidence="4">
    <location>
        <begin position="1917"/>
        <end position="1927"/>
    </location>
</feature>
<feature type="compositionally biased region" description="Low complexity" evidence="4">
    <location>
        <begin position="1752"/>
        <end position="1777"/>
    </location>
</feature>